<dbReference type="EMBL" id="MWQN01000001">
    <property type="protein sequence ID" value="OPC82296.1"/>
    <property type="molecule type" value="Genomic_DNA"/>
</dbReference>
<dbReference type="GO" id="GO:0031460">
    <property type="term" value="P:glycine betaine transport"/>
    <property type="evidence" value="ECO:0007669"/>
    <property type="project" value="TreeGrafter"/>
</dbReference>
<dbReference type="GO" id="GO:0055085">
    <property type="term" value="P:transmembrane transport"/>
    <property type="evidence" value="ECO:0007669"/>
    <property type="project" value="InterPro"/>
</dbReference>
<feature type="transmembrane region" description="Helical" evidence="6">
    <location>
        <begin position="190"/>
        <end position="211"/>
    </location>
</feature>
<feature type="transmembrane region" description="Helical" evidence="6">
    <location>
        <begin position="33"/>
        <end position="52"/>
    </location>
</feature>
<feature type="transmembrane region" description="Helical" evidence="6">
    <location>
        <begin position="64"/>
        <end position="83"/>
    </location>
</feature>
<gene>
    <name evidence="8" type="ORF">B4N89_16350</name>
</gene>
<dbReference type="PROSITE" id="PS50928">
    <property type="entry name" value="ABC_TM1"/>
    <property type="match status" value="1"/>
</dbReference>
<reference evidence="8 9" key="1">
    <citation type="submission" date="2017-03" db="EMBL/GenBank/DDBJ databases">
        <title>Draft genome sequence of Streptomyces scabrisporus NF3, endophyte isolated from Amphipterygium adstringens.</title>
        <authorList>
            <person name="Vazquez M."/>
            <person name="Ceapa C.D."/>
            <person name="Rodriguez Luna D."/>
            <person name="Sanchez Esquivel S."/>
        </authorList>
    </citation>
    <scope>NUCLEOTIDE SEQUENCE [LARGE SCALE GENOMIC DNA]</scope>
    <source>
        <strain evidence="8 9">NF3</strain>
    </source>
</reference>
<dbReference type="PANTHER" id="PTHR30177:SF4">
    <property type="entry name" value="OSMOPROTECTANT IMPORT PERMEASE PROTEIN OSMW"/>
    <property type="match status" value="1"/>
</dbReference>
<evidence type="ECO:0000256" key="4">
    <source>
        <dbReference type="ARBA" id="ARBA00022989"/>
    </source>
</evidence>
<feature type="domain" description="ABC transmembrane type-1" evidence="7">
    <location>
        <begin position="29"/>
        <end position="208"/>
    </location>
</feature>
<dbReference type="eggNOG" id="COG1174">
    <property type="taxonomic scope" value="Bacteria"/>
</dbReference>
<dbReference type="PANTHER" id="PTHR30177">
    <property type="entry name" value="GLYCINE BETAINE/L-PROLINE TRANSPORT SYSTEM PERMEASE PROTEIN PROW"/>
    <property type="match status" value="1"/>
</dbReference>
<dbReference type="SUPFAM" id="SSF161098">
    <property type="entry name" value="MetI-like"/>
    <property type="match status" value="1"/>
</dbReference>
<keyword evidence="9" id="KW-1185">Reference proteome</keyword>
<accession>A0A1T3NZM6</accession>
<keyword evidence="5 6" id="KW-0472">Membrane</keyword>
<evidence type="ECO:0000313" key="9">
    <source>
        <dbReference type="Proteomes" id="UP000190037"/>
    </source>
</evidence>
<protein>
    <submittedName>
        <fullName evidence="8">ABC transporter permease</fullName>
    </submittedName>
</protein>
<keyword evidence="4 6" id="KW-1133">Transmembrane helix</keyword>
<dbReference type="GO" id="GO:0005886">
    <property type="term" value="C:plasma membrane"/>
    <property type="evidence" value="ECO:0007669"/>
    <property type="project" value="UniProtKB-SubCell"/>
</dbReference>
<dbReference type="InterPro" id="IPR035906">
    <property type="entry name" value="MetI-like_sf"/>
</dbReference>
<evidence type="ECO:0000256" key="1">
    <source>
        <dbReference type="ARBA" id="ARBA00004141"/>
    </source>
</evidence>
<dbReference type="RefSeq" id="WP_078976565.1">
    <property type="nucleotide sequence ID" value="NZ_MWQN01000001.1"/>
</dbReference>
<dbReference type="InterPro" id="IPR000515">
    <property type="entry name" value="MetI-like"/>
</dbReference>
<comment type="similarity">
    <text evidence="6">Belongs to the binding-protein-dependent transport system permease family.</text>
</comment>
<proteinExistence type="inferred from homology"/>
<evidence type="ECO:0000256" key="6">
    <source>
        <dbReference type="RuleBase" id="RU363032"/>
    </source>
</evidence>
<keyword evidence="3 6" id="KW-0812">Transmembrane</keyword>
<evidence type="ECO:0000259" key="7">
    <source>
        <dbReference type="PROSITE" id="PS50928"/>
    </source>
</evidence>
<evidence type="ECO:0000256" key="2">
    <source>
        <dbReference type="ARBA" id="ARBA00022448"/>
    </source>
</evidence>
<evidence type="ECO:0000256" key="3">
    <source>
        <dbReference type="ARBA" id="ARBA00022692"/>
    </source>
</evidence>
<evidence type="ECO:0000256" key="5">
    <source>
        <dbReference type="ARBA" id="ARBA00023136"/>
    </source>
</evidence>
<dbReference type="InterPro" id="IPR051204">
    <property type="entry name" value="ABC_transp_perm/SBD"/>
</dbReference>
<comment type="caution">
    <text evidence="8">The sequence shown here is derived from an EMBL/GenBank/DDBJ whole genome shotgun (WGS) entry which is preliminary data.</text>
</comment>
<sequence>MASGDCLKRNSWICGKYFDEYSGEITDALREHVYLTVVSVAIGVLVAFPMALAARRWRPAGSVLLGSTTILYTIPSLAMFAILQPFTGLTETTVIIGLVLYSLTILVRNMLAGLRAVPPDVVEAAKGMGYGPGRLLFQVELPLALPAIMAGVRVATVSTVALTTVGAIVGSGGLGNLIYSGIDTLFKAQVLTASVLCVALAIVADLLLLGVQRLLTPWERAGGRKRRLPYVSAPTAEVDTRAGAAA</sequence>
<dbReference type="STRING" id="159449.B4N89_16350"/>
<dbReference type="CDD" id="cd06261">
    <property type="entry name" value="TM_PBP2"/>
    <property type="match status" value="1"/>
</dbReference>
<dbReference type="Pfam" id="PF00528">
    <property type="entry name" value="BPD_transp_1"/>
    <property type="match status" value="1"/>
</dbReference>
<dbReference type="Gene3D" id="1.10.3720.10">
    <property type="entry name" value="MetI-like"/>
    <property type="match status" value="1"/>
</dbReference>
<name>A0A1T3NZM6_9ACTN</name>
<dbReference type="AlphaFoldDB" id="A0A1T3NZM6"/>
<comment type="subcellular location">
    <subcellularLocation>
        <location evidence="6">Cell membrane</location>
        <topology evidence="6">Multi-pass membrane protein</topology>
    </subcellularLocation>
    <subcellularLocation>
        <location evidence="1">Membrane</location>
        <topology evidence="1">Multi-pass membrane protein</topology>
    </subcellularLocation>
</comment>
<dbReference type="OrthoDB" id="3233284at2"/>
<evidence type="ECO:0000313" key="8">
    <source>
        <dbReference type="EMBL" id="OPC82296.1"/>
    </source>
</evidence>
<feature type="transmembrane region" description="Helical" evidence="6">
    <location>
        <begin position="89"/>
        <end position="107"/>
    </location>
</feature>
<dbReference type="Proteomes" id="UP000190037">
    <property type="component" value="Unassembled WGS sequence"/>
</dbReference>
<organism evidence="8 9">
    <name type="scientific">Embleya scabrispora</name>
    <dbReference type="NCBI Taxonomy" id="159449"/>
    <lineage>
        <taxon>Bacteria</taxon>
        <taxon>Bacillati</taxon>
        <taxon>Actinomycetota</taxon>
        <taxon>Actinomycetes</taxon>
        <taxon>Kitasatosporales</taxon>
        <taxon>Streptomycetaceae</taxon>
        <taxon>Embleya</taxon>
    </lineage>
</organism>
<feature type="transmembrane region" description="Helical" evidence="6">
    <location>
        <begin position="143"/>
        <end position="170"/>
    </location>
</feature>
<keyword evidence="2 6" id="KW-0813">Transport</keyword>